<dbReference type="InterPro" id="IPR000873">
    <property type="entry name" value="AMP-dep_synth/lig_dom"/>
</dbReference>
<dbReference type="Proteomes" id="UP000238338">
    <property type="component" value="Unassembled WGS sequence"/>
</dbReference>
<evidence type="ECO:0000259" key="2">
    <source>
        <dbReference type="Pfam" id="PF13193"/>
    </source>
</evidence>
<evidence type="ECO:0000259" key="1">
    <source>
        <dbReference type="Pfam" id="PF00501"/>
    </source>
</evidence>
<keyword evidence="4" id="KW-1185">Reference proteome</keyword>
<reference evidence="3 4" key="1">
    <citation type="submission" date="2018-02" db="EMBL/GenBank/DDBJ databases">
        <title>Genomic Encyclopedia of Archaeal and Bacterial Type Strains, Phase II (KMG-II): from individual species to whole genera.</title>
        <authorList>
            <person name="Goeker M."/>
        </authorList>
    </citation>
    <scope>NUCLEOTIDE SEQUENCE [LARGE SCALE GENOMIC DNA]</scope>
    <source>
        <strain evidence="3 4">DSM 18921</strain>
    </source>
</reference>
<feature type="domain" description="AMP-binding enzyme C-terminal" evidence="2">
    <location>
        <begin position="407"/>
        <end position="482"/>
    </location>
</feature>
<dbReference type="PANTHER" id="PTHR43767">
    <property type="entry name" value="LONG-CHAIN-FATTY-ACID--COA LIGASE"/>
    <property type="match status" value="1"/>
</dbReference>
<name>A0A2S8S5H6_9RHOB</name>
<gene>
    <name evidence="3" type="ORF">LX70_02942</name>
</gene>
<dbReference type="Pfam" id="PF13193">
    <property type="entry name" value="AMP-binding_C"/>
    <property type="match status" value="1"/>
</dbReference>
<proteinExistence type="predicted"/>
<dbReference type="InterPro" id="IPR020845">
    <property type="entry name" value="AMP-binding_CS"/>
</dbReference>
<dbReference type="PANTHER" id="PTHR43767:SF1">
    <property type="entry name" value="NONRIBOSOMAL PEPTIDE SYNTHASE PES1 (EUROFUNG)-RELATED"/>
    <property type="match status" value="1"/>
</dbReference>
<dbReference type="InterPro" id="IPR025110">
    <property type="entry name" value="AMP-bd_C"/>
</dbReference>
<dbReference type="SUPFAM" id="SSF56801">
    <property type="entry name" value="Acetyl-CoA synthetase-like"/>
    <property type="match status" value="1"/>
</dbReference>
<organism evidence="3 4">
    <name type="scientific">Albidovulum denitrificans</name>
    <dbReference type="NCBI Taxonomy" id="404881"/>
    <lineage>
        <taxon>Bacteria</taxon>
        <taxon>Pseudomonadati</taxon>
        <taxon>Pseudomonadota</taxon>
        <taxon>Alphaproteobacteria</taxon>
        <taxon>Rhodobacterales</taxon>
        <taxon>Paracoccaceae</taxon>
        <taxon>Albidovulum</taxon>
    </lineage>
</organism>
<dbReference type="InterPro" id="IPR020459">
    <property type="entry name" value="AMP-binding"/>
</dbReference>
<dbReference type="Gene3D" id="3.40.50.12780">
    <property type="entry name" value="N-terminal domain of ligase-like"/>
    <property type="match status" value="1"/>
</dbReference>
<dbReference type="EMBL" id="PVEP01000006">
    <property type="protein sequence ID" value="PQV56057.1"/>
    <property type="molecule type" value="Genomic_DNA"/>
</dbReference>
<evidence type="ECO:0000313" key="3">
    <source>
        <dbReference type="EMBL" id="PQV56057.1"/>
    </source>
</evidence>
<dbReference type="GO" id="GO:0016878">
    <property type="term" value="F:acid-thiol ligase activity"/>
    <property type="evidence" value="ECO:0007669"/>
    <property type="project" value="UniProtKB-ARBA"/>
</dbReference>
<dbReference type="RefSeq" id="WP_170076211.1">
    <property type="nucleotide sequence ID" value="NZ_PVEP01000006.1"/>
</dbReference>
<dbReference type="Gene3D" id="3.30.300.30">
    <property type="match status" value="1"/>
</dbReference>
<dbReference type="Pfam" id="PF00501">
    <property type="entry name" value="AMP-binding"/>
    <property type="match status" value="1"/>
</dbReference>
<protein>
    <submittedName>
        <fullName evidence="3">Amino acid adenylation domain-containing protein</fullName>
    </submittedName>
</protein>
<dbReference type="InterPro" id="IPR042099">
    <property type="entry name" value="ANL_N_sf"/>
</dbReference>
<feature type="domain" description="AMP-dependent synthetase/ligase" evidence="1">
    <location>
        <begin position="16"/>
        <end position="351"/>
    </location>
</feature>
<sequence length="495" mass="53359">MHDPDQYARLSDILVRRMRATPQNPAVQDRRTALDYQELVGKAAALAREMVAGQVHIGDRVFLLIGNSASFAVAFWAIQMAGAVAVPLPVDTPADRLEWMIGDSEPALILAEPGVTVSVAPLWTVEIEQLGDATPPSTYVAPEDLALMIYTSGSTGTPKGVMLSQRAVVTAACSVASYLGYRADDRIFCAIPFTFDYGMHQLTMAALSGASVYAERDFSRPFVSLHTLARSGATVLPLVPTLGALLVQIGKRFDLGGLRIVTNTAAALGTTLIDDLRAMMPGARLFSMYGLTECHRCTYLEPDQLDIRKTSVGKAIPYTRMWVVDDEGNRHEANATGELVIAGDTIMQGYWGRPDATAARLKIRPETGETTFHTGDICRLDEEGYCYFIGRADDILKVRGQKVAPVEVERCLVTHPGIAQAAVLGQDDPLLGTAVVAVVEPAPGATLDPAEVIAYASARLPLPARPVRVQIERGLPRNANGKIDKRAIRLAEPVA</sequence>
<accession>A0A2S8S5H6</accession>
<dbReference type="AlphaFoldDB" id="A0A2S8S5H6"/>
<comment type="caution">
    <text evidence="3">The sequence shown here is derived from an EMBL/GenBank/DDBJ whole genome shotgun (WGS) entry which is preliminary data.</text>
</comment>
<dbReference type="PRINTS" id="PR00154">
    <property type="entry name" value="AMPBINDING"/>
</dbReference>
<dbReference type="InterPro" id="IPR050237">
    <property type="entry name" value="ATP-dep_AMP-bd_enzyme"/>
</dbReference>
<dbReference type="PROSITE" id="PS00455">
    <property type="entry name" value="AMP_BINDING"/>
    <property type="match status" value="1"/>
</dbReference>
<evidence type="ECO:0000313" key="4">
    <source>
        <dbReference type="Proteomes" id="UP000238338"/>
    </source>
</evidence>
<dbReference type="InterPro" id="IPR045851">
    <property type="entry name" value="AMP-bd_C_sf"/>
</dbReference>